<dbReference type="AlphaFoldDB" id="A0A2N5U069"/>
<dbReference type="EMBL" id="PGCI01000277">
    <property type="protein sequence ID" value="PLW31149.1"/>
    <property type="molecule type" value="Genomic_DNA"/>
</dbReference>
<keyword evidence="2" id="KW-0732">Signal</keyword>
<feature type="signal peptide" evidence="2">
    <location>
        <begin position="1"/>
        <end position="19"/>
    </location>
</feature>
<protein>
    <submittedName>
        <fullName evidence="5">Uncharacterized protein</fullName>
    </submittedName>
</protein>
<evidence type="ECO:0000313" key="8">
    <source>
        <dbReference type="Proteomes" id="UP000235392"/>
    </source>
</evidence>
<evidence type="ECO:0000256" key="1">
    <source>
        <dbReference type="SAM" id="Phobius"/>
    </source>
</evidence>
<evidence type="ECO:0000313" key="3">
    <source>
        <dbReference type="EMBL" id="PLW06544.1"/>
    </source>
</evidence>
<dbReference type="EMBL" id="PGCJ01000853">
    <property type="protein sequence ID" value="PLW17263.1"/>
    <property type="molecule type" value="Genomic_DNA"/>
</dbReference>
<organism evidence="5 8">
    <name type="scientific">Puccinia coronata f. sp. avenae</name>
    <dbReference type="NCBI Taxonomy" id="200324"/>
    <lineage>
        <taxon>Eukaryota</taxon>
        <taxon>Fungi</taxon>
        <taxon>Dikarya</taxon>
        <taxon>Basidiomycota</taxon>
        <taxon>Pucciniomycotina</taxon>
        <taxon>Pucciniomycetes</taxon>
        <taxon>Pucciniales</taxon>
        <taxon>Pucciniaceae</taxon>
        <taxon>Puccinia</taxon>
    </lineage>
</organism>
<feature type="transmembrane region" description="Helical" evidence="1">
    <location>
        <begin position="139"/>
        <end position="158"/>
    </location>
</feature>
<accession>A0A2N5U069</accession>
<comment type="caution">
    <text evidence="5">The sequence shown here is derived from an EMBL/GenBank/DDBJ whole genome shotgun (WGS) entry which is preliminary data.</text>
</comment>
<name>A0A2N5U069_9BASI</name>
<dbReference type="EMBL" id="PGCI01001209">
    <property type="protein sequence ID" value="PLW06544.1"/>
    <property type="molecule type" value="Genomic_DNA"/>
</dbReference>
<evidence type="ECO:0000313" key="6">
    <source>
        <dbReference type="EMBL" id="PLW55906.1"/>
    </source>
</evidence>
<evidence type="ECO:0000256" key="2">
    <source>
        <dbReference type="SAM" id="SignalP"/>
    </source>
</evidence>
<keyword evidence="1" id="KW-0472">Membrane</keyword>
<evidence type="ECO:0000313" key="7">
    <source>
        <dbReference type="Proteomes" id="UP000235388"/>
    </source>
</evidence>
<keyword evidence="1" id="KW-1133">Transmembrane helix</keyword>
<dbReference type="Proteomes" id="UP000235388">
    <property type="component" value="Unassembled WGS sequence"/>
</dbReference>
<dbReference type="EMBL" id="PGCJ01000027">
    <property type="protein sequence ID" value="PLW55906.1"/>
    <property type="molecule type" value="Genomic_DNA"/>
</dbReference>
<proteinExistence type="predicted"/>
<gene>
    <name evidence="6" type="ORF">PCANC_02221</name>
    <name evidence="4" type="ORF">PCANC_11618</name>
    <name evidence="5" type="ORF">PCASD_12452</name>
    <name evidence="3" type="ORF">PCASD_24313</name>
</gene>
<evidence type="ECO:0000313" key="5">
    <source>
        <dbReference type="EMBL" id="PLW31149.1"/>
    </source>
</evidence>
<feature type="chain" id="PRO_5015083795" evidence="2">
    <location>
        <begin position="20"/>
        <end position="159"/>
    </location>
</feature>
<evidence type="ECO:0000313" key="4">
    <source>
        <dbReference type="EMBL" id="PLW17263.1"/>
    </source>
</evidence>
<dbReference type="Proteomes" id="UP000235392">
    <property type="component" value="Unassembled WGS sequence"/>
</dbReference>
<sequence length="159" mass="17668">MARFLVLVILIGLIGNGLSGNPKGIPPLRPHALNVADVPAVKETSASSSRQMNRGRVEININQPQHPRSATERLRQTTALLPSTARPNGVQAAGRNRMLRTHETQLATGILVYMMYWYAYDVTLKTSPLRQHLVPPHHAILFLYMSLLGLAHSLKGFFR</sequence>
<keyword evidence="7" id="KW-1185">Reference proteome</keyword>
<reference evidence="7 8" key="1">
    <citation type="submission" date="2017-11" db="EMBL/GenBank/DDBJ databases">
        <title>De novo assembly and phasing of dikaryotic genomes from two isolates of Puccinia coronata f. sp. avenae, the causal agent of oat crown rust.</title>
        <authorList>
            <person name="Miller M.E."/>
            <person name="Zhang Y."/>
            <person name="Omidvar V."/>
            <person name="Sperschneider J."/>
            <person name="Schwessinger B."/>
            <person name="Raley C."/>
            <person name="Palmer J.M."/>
            <person name="Garnica D."/>
            <person name="Upadhyaya N."/>
            <person name="Rathjen J."/>
            <person name="Taylor J.M."/>
            <person name="Park R.F."/>
            <person name="Dodds P.N."/>
            <person name="Hirsch C.D."/>
            <person name="Kianian S.F."/>
            <person name="Figueroa M."/>
        </authorList>
    </citation>
    <scope>NUCLEOTIDE SEQUENCE [LARGE SCALE GENOMIC DNA]</scope>
    <source>
        <strain evidence="4">12NC29</strain>
        <strain evidence="5">12SD80</strain>
    </source>
</reference>
<keyword evidence="1" id="KW-0812">Transmembrane</keyword>